<dbReference type="Gene3D" id="1.10.10.10">
    <property type="entry name" value="Winged helix-like DNA-binding domain superfamily/Winged helix DNA-binding domain"/>
    <property type="match status" value="3"/>
</dbReference>
<comment type="caution">
    <text evidence="9">The sequence shown here is derived from an EMBL/GenBank/DDBJ whole genome shotgun (WGS) entry which is preliminary data.</text>
</comment>
<dbReference type="PANTHER" id="PTHR33602:SF1">
    <property type="entry name" value="REGULATORY PROTEIN RECX FAMILY PROTEIN"/>
    <property type="match status" value="1"/>
</dbReference>
<accession>A0A4R6UYX9</accession>
<name>A0A4R6UYX9_9GAMM</name>
<reference evidence="9 10" key="1">
    <citation type="submission" date="2019-03" db="EMBL/GenBank/DDBJ databases">
        <title>Genomic Encyclopedia of Type Strains, Phase IV (KMG-IV): sequencing the most valuable type-strain genomes for metagenomic binning, comparative biology and taxonomic classification.</title>
        <authorList>
            <person name="Goeker M."/>
        </authorList>
    </citation>
    <scope>NUCLEOTIDE SEQUENCE [LARGE SCALE GENOMIC DNA]</scope>
    <source>
        <strain evidence="9 10">DSM 103792</strain>
    </source>
</reference>
<feature type="domain" description="RecX first three-helical" evidence="8">
    <location>
        <begin position="1"/>
        <end position="35"/>
    </location>
</feature>
<dbReference type="Pfam" id="PF02631">
    <property type="entry name" value="RecX_HTH2"/>
    <property type="match status" value="1"/>
</dbReference>
<evidence type="ECO:0000259" key="8">
    <source>
        <dbReference type="Pfam" id="PF21982"/>
    </source>
</evidence>
<dbReference type="InterPro" id="IPR036388">
    <property type="entry name" value="WH-like_DNA-bd_sf"/>
</dbReference>
<evidence type="ECO:0000259" key="6">
    <source>
        <dbReference type="Pfam" id="PF02631"/>
    </source>
</evidence>
<comment type="subcellular location">
    <subcellularLocation>
        <location evidence="1 5">Cytoplasm</location>
    </subcellularLocation>
</comment>
<keyword evidence="4 5" id="KW-0963">Cytoplasm</keyword>
<protein>
    <recommendedName>
        <fullName evidence="3 5">Regulatory protein RecX</fullName>
    </recommendedName>
</protein>
<dbReference type="GO" id="GO:0005737">
    <property type="term" value="C:cytoplasm"/>
    <property type="evidence" value="ECO:0007669"/>
    <property type="project" value="UniProtKB-SubCell"/>
</dbReference>
<evidence type="ECO:0000313" key="9">
    <source>
        <dbReference type="EMBL" id="TDQ51203.1"/>
    </source>
</evidence>
<feature type="domain" description="RecX second three-helical" evidence="6">
    <location>
        <begin position="42"/>
        <end position="81"/>
    </location>
</feature>
<evidence type="ECO:0000313" key="10">
    <source>
        <dbReference type="Proteomes" id="UP000295375"/>
    </source>
</evidence>
<organism evidence="9 10">
    <name type="scientific">Permianibacter aggregans</name>
    <dbReference type="NCBI Taxonomy" id="1510150"/>
    <lineage>
        <taxon>Bacteria</taxon>
        <taxon>Pseudomonadati</taxon>
        <taxon>Pseudomonadota</taxon>
        <taxon>Gammaproteobacteria</taxon>
        <taxon>Pseudomonadales</taxon>
        <taxon>Pseudomonadaceae</taxon>
        <taxon>Permianibacter</taxon>
    </lineage>
</organism>
<keyword evidence="10" id="KW-1185">Reference proteome</keyword>
<dbReference type="GO" id="GO:0006282">
    <property type="term" value="P:regulation of DNA repair"/>
    <property type="evidence" value="ECO:0007669"/>
    <property type="project" value="UniProtKB-UniRule"/>
</dbReference>
<dbReference type="Pfam" id="PF21982">
    <property type="entry name" value="RecX_HTH1"/>
    <property type="match status" value="1"/>
</dbReference>
<dbReference type="InterPro" id="IPR053926">
    <property type="entry name" value="RecX_HTH_1st"/>
</dbReference>
<dbReference type="InterPro" id="IPR053925">
    <property type="entry name" value="RecX_HTH_3rd"/>
</dbReference>
<dbReference type="Pfam" id="PF21981">
    <property type="entry name" value="RecX_HTH3"/>
    <property type="match status" value="1"/>
</dbReference>
<comment type="similarity">
    <text evidence="2 5">Belongs to the RecX family.</text>
</comment>
<proteinExistence type="inferred from homology"/>
<evidence type="ECO:0000256" key="2">
    <source>
        <dbReference type="ARBA" id="ARBA00009695"/>
    </source>
</evidence>
<evidence type="ECO:0000256" key="1">
    <source>
        <dbReference type="ARBA" id="ARBA00004496"/>
    </source>
</evidence>
<feature type="domain" description="RecX third three-helical" evidence="7">
    <location>
        <begin position="84"/>
        <end position="129"/>
    </location>
</feature>
<dbReference type="AlphaFoldDB" id="A0A4R6UYX9"/>
<evidence type="ECO:0000259" key="7">
    <source>
        <dbReference type="Pfam" id="PF21981"/>
    </source>
</evidence>
<dbReference type="Proteomes" id="UP000295375">
    <property type="component" value="Unassembled WGS sequence"/>
</dbReference>
<evidence type="ECO:0000256" key="4">
    <source>
        <dbReference type="ARBA" id="ARBA00022490"/>
    </source>
</evidence>
<dbReference type="PANTHER" id="PTHR33602">
    <property type="entry name" value="REGULATORY PROTEIN RECX FAMILY PROTEIN"/>
    <property type="match status" value="1"/>
</dbReference>
<dbReference type="EMBL" id="SNYM01000001">
    <property type="protein sequence ID" value="TDQ51203.1"/>
    <property type="molecule type" value="Genomic_DNA"/>
</dbReference>
<comment type="function">
    <text evidence="5">Modulates RecA activity.</text>
</comment>
<evidence type="ECO:0000256" key="5">
    <source>
        <dbReference type="HAMAP-Rule" id="MF_01114"/>
    </source>
</evidence>
<evidence type="ECO:0000256" key="3">
    <source>
        <dbReference type="ARBA" id="ARBA00018111"/>
    </source>
</evidence>
<dbReference type="InterPro" id="IPR053924">
    <property type="entry name" value="RecX_HTH_2nd"/>
</dbReference>
<dbReference type="HAMAP" id="MF_01114">
    <property type="entry name" value="RecX"/>
    <property type="match status" value="1"/>
</dbReference>
<gene>
    <name evidence="5" type="primary">recX</name>
    <name evidence="9" type="ORF">EV696_101173</name>
</gene>
<sequence>MRLLARREHAERELRRKLTARGFDASEIDETLRQLQQRDWQSDERYAQSLINTRKQRGQGPRRIAMALQQQGVSGDAVAEADVDWQALAESAIEKYLRNKDTADHAVRMKALRHLVQKGFTPATAKTALANYQHRNR</sequence>
<dbReference type="InterPro" id="IPR003783">
    <property type="entry name" value="Regulatory_RecX"/>
</dbReference>